<keyword evidence="3" id="KW-0472">Membrane</keyword>
<proteinExistence type="predicted"/>
<evidence type="ECO:0000256" key="1">
    <source>
        <dbReference type="ARBA" id="ARBA00022614"/>
    </source>
</evidence>
<feature type="transmembrane region" description="Helical" evidence="3">
    <location>
        <begin position="189"/>
        <end position="207"/>
    </location>
</feature>
<evidence type="ECO:0000256" key="2">
    <source>
        <dbReference type="ARBA" id="ARBA00022737"/>
    </source>
</evidence>
<dbReference type="EMBL" id="JAZDWU010000003">
    <property type="protein sequence ID" value="KAL0009149.1"/>
    <property type="molecule type" value="Genomic_DNA"/>
</dbReference>
<keyword evidence="1" id="KW-0433">Leucine-rich repeat</keyword>
<gene>
    <name evidence="5" type="ORF">SO802_010651</name>
</gene>
<evidence type="ECO:0000313" key="6">
    <source>
        <dbReference type="Proteomes" id="UP001459277"/>
    </source>
</evidence>
<reference evidence="5 6" key="1">
    <citation type="submission" date="2024-01" db="EMBL/GenBank/DDBJ databases">
        <title>A telomere-to-telomere, gap-free genome of sweet tea (Lithocarpus litseifolius).</title>
        <authorList>
            <person name="Zhou J."/>
        </authorList>
    </citation>
    <scope>NUCLEOTIDE SEQUENCE [LARGE SCALE GENOMIC DNA]</scope>
    <source>
        <strain evidence="5">Zhou-2022a</strain>
        <tissue evidence="5">Leaf</tissue>
    </source>
</reference>
<dbReference type="InterPro" id="IPR045344">
    <property type="entry name" value="C-JID"/>
</dbReference>
<accession>A0AAW2DG05</accession>
<dbReference type="AlphaFoldDB" id="A0AAW2DG05"/>
<dbReference type="Gene3D" id="3.80.10.10">
    <property type="entry name" value="Ribonuclease Inhibitor"/>
    <property type="match status" value="1"/>
</dbReference>
<dbReference type="Proteomes" id="UP001459277">
    <property type="component" value="Unassembled WGS sequence"/>
</dbReference>
<feature type="domain" description="C-JID" evidence="4">
    <location>
        <begin position="89"/>
        <end position="183"/>
    </location>
</feature>
<keyword evidence="2" id="KW-0677">Repeat</keyword>
<keyword evidence="6" id="KW-1185">Reference proteome</keyword>
<keyword evidence="3" id="KW-1133">Transmembrane helix</keyword>
<keyword evidence="3" id="KW-0812">Transmembrane</keyword>
<evidence type="ECO:0000256" key="3">
    <source>
        <dbReference type="SAM" id="Phobius"/>
    </source>
</evidence>
<dbReference type="InterPro" id="IPR032675">
    <property type="entry name" value="LRR_dom_sf"/>
</dbReference>
<protein>
    <recommendedName>
        <fullName evidence="4">C-JID domain-containing protein</fullName>
    </recommendedName>
</protein>
<comment type="caution">
    <text evidence="5">The sequence shown here is derived from an EMBL/GenBank/DDBJ whole genome shotgun (WGS) entry which is preliminary data.</text>
</comment>
<dbReference type="Pfam" id="PF20160">
    <property type="entry name" value="C-JID"/>
    <property type="match status" value="1"/>
</dbReference>
<evidence type="ECO:0000313" key="5">
    <source>
        <dbReference type="EMBL" id="KAL0009149.1"/>
    </source>
</evidence>
<dbReference type="SUPFAM" id="SSF52058">
    <property type="entry name" value="L domain-like"/>
    <property type="match status" value="1"/>
</dbReference>
<name>A0AAW2DG05_9ROSI</name>
<organism evidence="5 6">
    <name type="scientific">Lithocarpus litseifolius</name>
    <dbReference type="NCBI Taxonomy" id="425828"/>
    <lineage>
        <taxon>Eukaryota</taxon>
        <taxon>Viridiplantae</taxon>
        <taxon>Streptophyta</taxon>
        <taxon>Embryophyta</taxon>
        <taxon>Tracheophyta</taxon>
        <taxon>Spermatophyta</taxon>
        <taxon>Magnoliopsida</taxon>
        <taxon>eudicotyledons</taxon>
        <taxon>Gunneridae</taxon>
        <taxon>Pentapetalae</taxon>
        <taxon>rosids</taxon>
        <taxon>fabids</taxon>
        <taxon>Fagales</taxon>
        <taxon>Fagaceae</taxon>
        <taxon>Lithocarpus</taxon>
    </lineage>
</organism>
<sequence length="263" mass="30223">MSRLEEMGLTGISCLSSLKYLALADYSFVTLPTSISQLSKLEALDLCHCNNLQTLLELPSTGLLCRNSGYETSTKRKEDRSRTEFHICLPGYEIPQWFTHQRSFTDQWSFTDQRPKSSIIIELSPNWCNNRWMGFTQSVSLDAYKGPRSYYTNKYGVRAHVVALGEMPHSHYTSEIFLRVTSFSGHMPTFGYCFCLVMIGLLLFKTLNAIRLWMYLRVLINTRLWMAVGSIWRTSKIWKSATKQMHDEAVAASLLLRLGWCPS</sequence>
<evidence type="ECO:0000259" key="4">
    <source>
        <dbReference type="Pfam" id="PF20160"/>
    </source>
</evidence>